<accession>A0A4C1VM68</accession>
<comment type="caution">
    <text evidence="2">The sequence shown here is derived from an EMBL/GenBank/DDBJ whole genome shotgun (WGS) entry which is preliminary data.</text>
</comment>
<evidence type="ECO:0000313" key="2">
    <source>
        <dbReference type="EMBL" id="GBP40176.1"/>
    </source>
</evidence>
<evidence type="ECO:0000256" key="1">
    <source>
        <dbReference type="SAM" id="MobiDB-lite"/>
    </source>
</evidence>
<dbReference type="Proteomes" id="UP000299102">
    <property type="component" value="Unassembled WGS sequence"/>
</dbReference>
<organism evidence="2 3">
    <name type="scientific">Eumeta variegata</name>
    <name type="common">Bagworm moth</name>
    <name type="synonym">Eumeta japonica</name>
    <dbReference type="NCBI Taxonomy" id="151549"/>
    <lineage>
        <taxon>Eukaryota</taxon>
        <taxon>Metazoa</taxon>
        <taxon>Ecdysozoa</taxon>
        <taxon>Arthropoda</taxon>
        <taxon>Hexapoda</taxon>
        <taxon>Insecta</taxon>
        <taxon>Pterygota</taxon>
        <taxon>Neoptera</taxon>
        <taxon>Endopterygota</taxon>
        <taxon>Lepidoptera</taxon>
        <taxon>Glossata</taxon>
        <taxon>Ditrysia</taxon>
        <taxon>Tineoidea</taxon>
        <taxon>Psychidae</taxon>
        <taxon>Oiketicinae</taxon>
        <taxon>Eumeta</taxon>
    </lineage>
</organism>
<reference evidence="2 3" key="1">
    <citation type="journal article" date="2019" name="Commun. Biol.">
        <title>The bagworm genome reveals a unique fibroin gene that provides high tensile strength.</title>
        <authorList>
            <person name="Kono N."/>
            <person name="Nakamura H."/>
            <person name="Ohtoshi R."/>
            <person name="Tomita M."/>
            <person name="Numata K."/>
            <person name="Arakawa K."/>
        </authorList>
    </citation>
    <scope>NUCLEOTIDE SEQUENCE [LARGE SCALE GENOMIC DNA]</scope>
</reference>
<gene>
    <name evidence="2" type="ORF">EVAR_37577_1</name>
</gene>
<name>A0A4C1VM68_EUMVA</name>
<evidence type="ECO:0000313" key="3">
    <source>
        <dbReference type="Proteomes" id="UP000299102"/>
    </source>
</evidence>
<keyword evidence="3" id="KW-1185">Reference proteome</keyword>
<sequence length="66" mass="7765">MPILSPNADQFINEPDRKYKHREQVARRSPFAARPPRRRSRRDRGLARAGTTGMIFQRRALFALQM</sequence>
<proteinExistence type="predicted"/>
<protein>
    <submittedName>
        <fullName evidence="2">Uncharacterized protein</fullName>
    </submittedName>
</protein>
<dbReference type="AlphaFoldDB" id="A0A4C1VM68"/>
<dbReference type="EMBL" id="BGZK01000378">
    <property type="protein sequence ID" value="GBP40176.1"/>
    <property type="molecule type" value="Genomic_DNA"/>
</dbReference>
<feature type="region of interest" description="Disordered" evidence="1">
    <location>
        <begin position="1"/>
        <end position="50"/>
    </location>
</feature>
<feature type="compositionally biased region" description="Basic and acidic residues" evidence="1">
    <location>
        <begin position="14"/>
        <end position="26"/>
    </location>
</feature>